<accession>A0A0S4QUQ3</accession>
<name>A0A0S4QUQ3_9ACTN</name>
<dbReference type="AlphaFoldDB" id="A0A0S4QUQ3"/>
<keyword evidence="2" id="KW-1185">Reference proteome</keyword>
<dbReference type="Proteomes" id="UP000198802">
    <property type="component" value="Unassembled WGS sequence"/>
</dbReference>
<protein>
    <submittedName>
        <fullName evidence="1">Uncharacterized protein</fullName>
    </submittedName>
</protein>
<dbReference type="EMBL" id="FAOZ01000027">
    <property type="protein sequence ID" value="CUU59335.1"/>
    <property type="molecule type" value="Genomic_DNA"/>
</dbReference>
<sequence>MCRASCDPGNLPYRRVRRKVCLHLGQVVRMGRYPARTAAITETTAGLIAPQTIRSPIRNSGGRTRGEAVADLAIAFAAGQYRAGLEVLVDAQVV</sequence>
<proteinExistence type="predicted"/>
<evidence type="ECO:0000313" key="1">
    <source>
        <dbReference type="EMBL" id="CUU59335.1"/>
    </source>
</evidence>
<evidence type="ECO:0000313" key="2">
    <source>
        <dbReference type="Proteomes" id="UP000198802"/>
    </source>
</evidence>
<organism evidence="1 2">
    <name type="scientific">Parafrankia irregularis</name>
    <dbReference type="NCBI Taxonomy" id="795642"/>
    <lineage>
        <taxon>Bacteria</taxon>
        <taxon>Bacillati</taxon>
        <taxon>Actinomycetota</taxon>
        <taxon>Actinomycetes</taxon>
        <taxon>Frankiales</taxon>
        <taxon>Frankiaceae</taxon>
        <taxon>Parafrankia</taxon>
    </lineage>
</organism>
<gene>
    <name evidence="1" type="ORF">Ga0074812_12712</name>
</gene>
<reference evidence="2" key="1">
    <citation type="submission" date="2015-11" db="EMBL/GenBank/DDBJ databases">
        <authorList>
            <person name="Varghese N."/>
        </authorList>
    </citation>
    <scope>NUCLEOTIDE SEQUENCE [LARGE SCALE GENOMIC DNA]</scope>
    <source>
        <strain evidence="2">DSM 45899</strain>
    </source>
</reference>